<evidence type="ECO:0000313" key="6">
    <source>
        <dbReference type="Proteomes" id="UP001321760"/>
    </source>
</evidence>
<reference evidence="5" key="2">
    <citation type="submission" date="2023-05" db="EMBL/GenBank/DDBJ databases">
        <authorList>
            <consortium name="Lawrence Berkeley National Laboratory"/>
            <person name="Steindorff A."/>
            <person name="Hensen N."/>
            <person name="Bonometti L."/>
            <person name="Westerberg I."/>
            <person name="Brannstrom I.O."/>
            <person name="Guillou S."/>
            <person name="Cros-Aarteil S."/>
            <person name="Calhoun S."/>
            <person name="Haridas S."/>
            <person name="Kuo A."/>
            <person name="Mondo S."/>
            <person name="Pangilinan J."/>
            <person name="Riley R."/>
            <person name="Labutti K."/>
            <person name="Andreopoulos B."/>
            <person name="Lipzen A."/>
            <person name="Chen C."/>
            <person name="Yanf M."/>
            <person name="Daum C."/>
            <person name="Ng V."/>
            <person name="Clum A."/>
            <person name="Ohm R."/>
            <person name="Martin F."/>
            <person name="Silar P."/>
            <person name="Natvig D."/>
            <person name="Lalanne C."/>
            <person name="Gautier V."/>
            <person name="Ament-Velasquez S.L."/>
            <person name="Kruys A."/>
            <person name="Hutchinson M.I."/>
            <person name="Powell A.J."/>
            <person name="Barry K."/>
            <person name="Miller A.N."/>
            <person name="Grigoriev I.V."/>
            <person name="Debuchy R."/>
            <person name="Gladieux P."/>
            <person name="Thoren M.H."/>
            <person name="Johannesson H."/>
        </authorList>
    </citation>
    <scope>NUCLEOTIDE SEQUENCE</scope>
    <source>
        <strain evidence="5">PSN243</strain>
    </source>
</reference>
<proteinExistence type="predicted"/>
<sequence length="1570" mass="176500">MAEPQSFSIELIWKEEVWKEAVKTQSKLDWEEENAEQLIKKKEVLRGKVMVCFKSVAKTAKSPTTSERSPTSADQNTQPVVDSQHEAVRDLTETLEKDLERFIRKNSDAFKDARRGHGKTSKLKHFLGRHVETMSQIALLAGEAASFAFAPASAITVAFAHLLGAVATVSKWNNLIEDLFNIMDSFVQRLMIIQKLKAINTEKYRPIVAKVFAGMLRFCVDVRKRMKNRSFISDGFKALFGQDGGLQDSYDRVVSSIAELDSATTFQALAALDGLTRKSDQTKALVKKGVETIVDRLDRINVIVTSLDSRSRQDLHRDERAQARQPRASPFRRGPDSESKSPKFASLAKATNSLATGAERHVLRHLQQMHKVFVKDTFAWFYDSVGYYSKLVDEHACRRLSIFGKPGTGKSFLAFSLFARLTADFESSKTTSVVFFVFDKDLEGLNTVKNMMFCCAMQLTSTDKTYCKELQEAFDDKPNWKDDGIEAQWDLLFGRAFSRRKSKRSLFVVLDGTDQLTDIEQDRLEWSLGRFAGDRVRVQVATTTNIPEAEPIEGEPRGRVVIRDIGMSSINLSLRGTTSRISRSLSPPSARSLVSAVQSTGGMNNRSNGLLKAALHKPFVVNLDPDRIKNDIRLLTEEMMRGDTTFKNLSALESGLQNSIVECVVRKADNFLYINHALRGFNAIKSRSYMEKALKTPPSGIQQVYARLVEQCAKNLEIPILKTLRYFLAWMAHSPEGQVSGPAAEILFGVISSVMLFTSPPLDIEEEAVEGKLSRILTVYDTETTVETPIPTNGTLGAKGVTSTCIAFQEHLLRAYFRNPEQMKQGDDKVSTLRVPGAKTHTVLLHIANGILLKDGTNNEVALEELRYPTFNHWLEHLNGFLDKNQALAIFKRSPDSNDTDTRDAEKVFVSLYKIVSPSQRRNRILREFEDRCGDDGDFWCILGTTPDLARQTLRKLDLFASWVAKRKPSGILTAAAIAWASKIVDKAKPSPILESLGSGHVRNWLNAKTARAAYRSLWLASSTFSLLADKPPPTAGAIDVWKEVLKSWGPKNQKADKQASMAFFYCGRDEDALKIAKDALQDLPTVHAGRRKADLQYRAARAYFQMWQNDVRDAARLAKDTRESLDETISSMKMAMSQDNNGNTIPEAEAPQTAADEEMTYTISLAFQMTARMQIAEASAGERAKAVTSMEEAHRWTSEPGTHLRFFNDLVEKFGENKEWPEIILLLRQFDKYGDPAKLLHNPLGEQCSVRAHRFIAEATKAASQSDQKTVRQLYKLAANQSPLLSTRIEFASFLRFVNKPKLAIGELQTVLDTPGLSDFVVVEQASNALADLLFRTFRISQDPKEKHSVLDQTEAIAQRLQDNHGIEFNRNMSEISVPLALMKRKLGPRRDFTRCMDDSFRACIKALTDNRESNDRPSLRLLSKLLAMAPSTTLNQDARIAMSCQFYRCTVTDTDIEQTDQPDNEYDLNGSQSFCASCLRAINFPKSRVFTCVSCISRDLCSTCRINKGDRCATHDAIQAPADNWKGVRKGRVRVGKEPKVSDQEFTKWVKGLESKWDEAWRNYWKGF</sequence>
<evidence type="ECO:0000259" key="4">
    <source>
        <dbReference type="Pfam" id="PF24883"/>
    </source>
</evidence>
<dbReference type="Proteomes" id="UP001321760">
    <property type="component" value="Unassembled WGS sequence"/>
</dbReference>
<feature type="domain" description="Nephrocystin 3-like N-terminal" evidence="4">
    <location>
        <begin position="377"/>
        <end position="541"/>
    </location>
</feature>
<evidence type="ECO:0000313" key="5">
    <source>
        <dbReference type="EMBL" id="KAK4447410.1"/>
    </source>
</evidence>
<evidence type="ECO:0008006" key="7">
    <source>
        <dbReference type="Google" id="ProtNLM"/>
    </source>
</evidence>
<feature type="compositionally biased region" description="Polar residues" evidence="2">
    <location>
        <begin position="61"/>
        <end position="81"/>
    </location>
</feature>
<feature type="region of interest" description="Disordered" evidence="2">
    <location>
        <begin position="60"/>
        <end position="83"/>
    </location>
</feature>
<dbReference type="InterPro" id="IPR027417">
    <property type="entry name" value="P-loop_NTPase"/>
</dbReference>
<keyword evidence="1" id="KW-0677">Repeat</keyword>
<dbReference type="Pfam" id="PF24883">
    <property type="entry name" value="NPHP3_N"/>
    <property type="match status" value="1"/>
</dbReference>
<accession>A0AAV9GJ26</accession>
<evidence type="ECO:0000259" key="3">
    <source>
        <dbReference type="Pfam" id="PF17109"/>
    </source>
</evidence>
<dbReference type="EMBL" id="MU865950">
    <property type="protein sequence ID" value="KAK4447410.1"/>
    <property type="molecule type" value="Genomic_DNA"/>
</dbReference>
<dbReference type="InterPro" id="IPR056884">
    <property type="entry name" value="NPHP3-like_N"/>
</dbReference>
<evidence type="ECO:0000256" key="2">
    <source>
        <dbReference type="SAM" id="MobiDB-lite"/>
    </source>
</evidence>
<gene>
    <name evidence="5" type="ORF">QBC34DRAFT_440150</name>
</gene>
<dbReference type="InterPro" id="IPR031350">
    <property type="entry name" value="Goodbye_dom"/>
</dbReference>
<dbReference type="Pfam" id="PF17109">
    <property type="entry name" value="Goodbye"/>
    <property type="match status" value="1"/>
</dbReference>
<feature type="domain" description="Fungal STAND N-terminal Goodbye" evidence="3">
    <location>
        <begin position="98"/>
        <end position="191"/>
    </location>
</feature>
<protein>
    <recommendedName>
        <fullName evidence="7">Fungal STAND N-terminal Goodbye domain-containing protein</fullName>
    </recommendedName>
</protein>
<organism evidence="5 6">
    <name type="scientific">Podospora aff. communis PSN243</name>
    <dbReference type="NCBI Taxonomy" id="3040156"/>
    <lineage>
        <taxon>Eukaryota</taxon>
        <taxon>Fungi</taxon>
        <taxon>Dikarya</taxon>
        <taxon>Ascomycota</taxon>
        <taxon>Pezizomycotina</taxon>
        <taxon>Sordariomycetes</taxon>
        <taxon>Sordariomycetidae</taxon>
        <taxon>Sordariales</taxon>
        <taxon>Podosporaceae</taxon>
        <taxon>Podospora</taxon>
    </lineage>
</organism>
<dbReference type="Gene3D" id="3.40.50.300">
    <property type="entry name" value="P-loop containing nucleotide triphosphate hydrolases"/>
    <property type="match status" value="1"/>
</dbReference>
<dbReference type="PANTHER" id="PTHR10039">
    <property type="entry name" value="AMELOGENIN"/>
    <property type="match status" value="1"/>
</dbReference>
<feature type="compositionally biased region" description="Basic and acidic residues" evidence="2">
    <location>
        <begin position="313"/>
        <end position="322"/>
    </location>
</feature>
<comment type="caution">
    <text evidence="5">The sequence shown here is derived from an EMBL/GenBank/DDBJ whole genome shotgun (WGS) entry which is preliminary data.</text>
</comment>
<feature type="region of interest" description="Disordered" evidence="2">
    <location>
        <begin position="313"/>
        <end position="342"/>
    </location>
</feature>
<name>A0AAV9GJ26_9PEZI</name>
<evidence type="ECO:0000256" key="1">
    <source>
        <dbReference type="ARBA" id="ARBA00022737"/>
    </source>
</evidence>
<reference evidence="5" key="1">
    <citation type="journal article" date="2023" name="Mol. Phylogenet. Evol.">
        <title>Genome-scale phylogeny and comparative genomics of the fungal order Sordariales.</title>
        <authorList>
            <person name="Hensen N."/>
            <person name="Bonometti L."/>
            <person name="Westerberg I."/>
            <person name="Brannstrom I.O."/>
            <person name="Guillou S."/>
            <person name="Cros-Aarteil S."/>
            <person name="Calhoun S."/>
            <person name="Haridas S."/>
            <person name="Kuo A."/>
            <person name="Mondo S."/>
            <person name="Pangilinan J."/>
            <person name="Riley R."/>
            <person name="LaButti K."/>
            <person name="Andreopoulos B."/>
            <person name="Lipzen A."/>
            <person name="Chen C."/>
            <person name="Yan M."/>
            <person name="Daum C."/>
            <person name="Ng V."/>
            <person name="Clum A."/>
            <person name="Steindorff A."/>
            <person name="Ohm R.A."/>
            <person name="Martin F."/>
            <person name="Silar P."/>
            <person name="Natvig D.O."/>
            <person name="Lalanne C."/>
            <person name="Gautier V."/>
            <person name="Ament-Velasquez S.L."/>
            <person name="Kruys A."/>
            <person name="Hutchinson M.I."/>
            <person name="Powell A.J."/>
            <person name="Barry K."/>
            <person name="Miller A.N."/>
            <person name="Grigoriev I.V."/>
            <person name="Debuchy R."/>
            <person name="Gladieux P."/>
            <person name="Hiltunen Thoren M."/>
            <person name="Johannesson H."/>
        </authorList>
    </citation>
    <scope>NUCLEOTIDE SEQUENCE</scope>
    <source>
        <strain evidence="5">PSN243</strain>
    </source>
</reference>
<dbReference type="SUPFAM" id="SSF52540">
    <property type="entry name" value="P-loop containing nucleoside triphosphate hydrolases"/>
    <property type="match status" value="1"/>
</dbReference>
<keyword evidence="6" id="KW-1185">Reference proteome</keyword>